<dbReference type="SUPFAM" id="SSF51735">
    <property type="entry name" value="NAD(P)-binding Rossmann-fold domains"/>
    <property type="match status" value="1"/>
</dbReference>
<name>X8AFN2_MYCXE</name>
<protein>
    <submittedName>
        <fullName evidence="1">Uncharacterized protein</fullName>
    </submittedName>
</protein>
<dbReference type="PANTHER" id="PTHR43162:SF1">
    <property type="entry name" value="PRESTALK A DIFFERENTIATION PROTEIN A"/>
    <property type="match status" value="1"/>
</dbReference>
<gene>
    <name evidence="1" type="ORF">I553_4246</name>
</gene>
<reference evidence="1" key="1">
    <citation type="submission" date="2014-01" db="EMBL/GenBank/DDBJ databases">
        <authorList>
            <person name="Brown-Elliot B."/>
            <person name="Wallace R."/>
            <person name="Lenaerts A."/>
            <person name="Ordway D."/>
            <person name="DeGroote M.A."/>
            <person name="Parker T."/>
            <person name="Sizemore C."/>
            <person name="Tallon L.J."/>
            <person name="Sadzewicz L.K."/>
            <person name="Sengamalay N."/>
            <person name="Fraser C.M."/>
            <person name="Hine E."/>
            <person name="Shefchek K.A."/>
            <person name="Das S.P."/>
            <person name="Tettelin H."/>
        </authorList>
    </citation>
    <scope>NUCLEOTIDE SEQUENCE [LARGE SCALE GENOMIC DNA]</scope>
    <source>
        <strain evidence="1">4042</strain>
    </source>
</reference>
<dbReference type="InterPro" id="IPR051604">
    <property type="entry name" value="Ergot_Alk_Oxidoreductase"/>
</dbReference>
<accession>X8AFN2</accession>
<dbReference type="EMBL" id="JAOB01000060">
    <property type="protein sequence ID" value="EUA29991.1"/>
    <property type="molecule type" value="Genomic_DNA"/>
</dbReference>
<evidence type="ECO:0000313" key="1">
    <source>
        <dbReference type="EMBL" id="EUA29991.1"/>
    </source>
</evidence>
<dbReference type="InterPro" id="IPR036291">
    <property type="entry name" value="NAD(P)-bd_dom_sf"/>
</dbReference>
<organism evidence="1">
    <name type="scientific">Mycobacterium xenopi 4042</name>
    <dbReference type="NCBI Taxonomy" id="1299334"/>
    <lineage>
        <taxon>Bacteria</taxon>
        <taxon>Bacillati</taxon>
        <taxon>Actinomycetota</taxon>
        <taxon>Actinomycetes</taxon>
        <taxon>Mycobacteriales</taxon>
        <taxon>Mycobacteriaceae</taxon>
        <taxon>Mycobacterium</taxon>
    </lineage>
</organism>
<comment type="caution">
    <text evidence="1">The sequence shown here is derived from an EMBL/GenBank/DDBJ whole genome shotgun (WGS) entry which is preliminary data.</text>
</comment>
<dbReference type="PATRIC" id="fig|1299334.3.peg.5931"/>
<dbReference type="Gene3D" id="3.40.50.720">
    <property type="entry name" value="NAD(P)-binding Rossmann-like Domain"/>
    <property type="match status" value="1"/>
</dbReference>
<dbReference type="PANTHER" id="PTHR43162">
    <property type="match status" value="1"/>
</dbReference>
<dbReference type="AlphaFoldDB" id="X8AFN2"/>
<sequence>MGQKIPLTGPQALTNAEMVDIIGAVLCRPLRYEQVPDELVRQRFVGLGFPPEFGDAYIAMLATTLEEPALVTDEVPKILGRPAQSFEQWVAEHRDIFTN</sequence>
<proteinExistence type="predicted"/>